<dbReference type="Proteomes" id="UP000273405">
    <property type="component" value="Unassembled WGS sequence"/>
</dbReference>
<evidence type="ECO:0000313" key="3">
    <source>
        <dbReference type="Proteomes" id="UP000273405"/>
    </source>
</evidence>
<dbReference type="AlphaFoldDB" id="A0A3A8NTR7"/>
<evidence type="ECO:0000313" key="2">
    <source>
        <dbReference type="EMBL" id="RKH46859.1"/>
    </source>
</evidence>
<gene>
    <name evidence="2" type="ORF">D7X12_04490</name>
</gene>
<reference evidence="3" key="1">
    <citation type="submission" date="2018-09" db="EMBL/GenBank/DDBJ databases">
        <authorList>
            <person name="Livingstone P.G."/>
            <person name="Whitworth D.E."/>
        </authorList>
    </citation>
    <scope>NUCLEOTIDE SEQUENCE [LARGE SCALE GENOMIC DNA]</scope>
    <source>
        <strain evidence="3">CA040B</strain>
    </source>
</reference>
<accession>A0A3A8NTR7</accession>
<keyword evidence="3" id="KW-1185">Reference proteome</keyword>
<keyword evidence="1" id="KW-0472">Membrane</keyword>
<comment type="caution">
    <text evidence="2">The sequence shown here is derived from an EMBL/GenBank/DDBJ whole genome shotgun (WGS) entry which is preliminary data.</text>
</comment>
<dbReference type="EMBL" id="RAWG01000017">
    <property type="protein sequence ID" value="RKH46859.1"/>
    <property type="molecule type" value="Genomic_DNA"/>
</dbReference>
<dbReference type="InterPro" id="IPR046492">
    <property type="entry name" value="DUF6585"/>
</dbReference>
<sequence length="248" mass="27873">MLYTAPALLKRSHTLIFPRHAVFWLVMGLVFIYGVVAVLLALFTSVHLLPRFVIEGLLQSAFGYFFLLVGLPCGIYVIGWRASDLFVWTRAPGTLSVDEHGLRDGATRVAWRHVHTLVEQHQEDRVVLHHRDGAYRLRLGLWSDADDLRQTVLDHVVPRLMEDVDRQVAAGESVRFGPLTLSDAGLTHKGKLIRWDDIESIRLQDELDEGAATRELIIVAQGKSRKIDEAKVPNAPVLLAYLSDRLSG</sequence>
<organism evidence="2 3">
    <name type="scientific">Corallococcus sicarius</name>
    <dbReference type="NCBI Taxonomy" id="2316726"/>
    <lineage>
        <taxon>Bacteria</taxon>
        <taxon>Pseudomonadati</taxon>
        <taxon>Myxococcota</taxon>
        <taxon>Myxococcia</taxon>
        <taxon>Myxococcales</taxon>
        <taxon>Cystobacterineae</taxon>
        <taxon>Myxococcaceae</taxon>
        <taxon>Corallococcus</taxon>
    </lineage>
</organism>
<protein>
    <submittedName>
        <fullName evidence="2">Uncharacterized protein</fullName>
    </submittedName>
</protein>
<keyword evidence="1" id="KW-1133">Transmembrane helix</keyword>
<feature type="transmembrane region" description="Helical" evidence="1">
    <location>
        <begin position="21"/>
        <end position="49"/>
    </location>
</feature>
<name>A0A3A8NTR7_9BACT</name>
<evidence type="ECO:0000256" key="1">
    <source>
        <dbReference type="SAM" id="Phobius"/>
    </source>
</evidence>
<keyword evidence="1" id="KW-0812">Transmembrane</keyword>
<feature type="transmembrane region" description="Helical" evidence="1">
    <location>
        <begin position="61"/>
        <end position="80"/>
    </location>
</feature>
<dbReference type="OrthoDB" id="8844988at2"/>
<dbReference type="Pfam" id="PF20226">
    <property type="entry name" value="DUF6585"/>
    <property type="match status" value="1"/>
</dbReference>
<proteinExistence type="predicted"/>